<proteinExistence type="predicted"/>
<gene>
    <name evidence="2" type="ORF">BGZ95_007986</name>
</gene>
<dbReference type="Proteomes" id="UP001194580">
    <property type="component" value="Unassembled WGS sequence"/>
</dbReference>
<evidence type="ECO:0000313" key="3">
    <source>
        <dbReference type="Proteomes" id="UP001194580"/>
    </source>
</evidence>
<organism evidence="2 3">
    <name type="scientific">Linnemannia exigua</name>
    <dbReference type="NCBI Taxonomy" id="604196"/>
    <lineage>
        <taxon>Eukaryota</taxon>
        <taxon>Fungi</taxon>
        <taxon>Fungi incertae sedis</taxon>
        <taxon>Mucoromycota</taxon>
        <taxon>Mortierellomycotina</taxon>
        <taxon>Mortierellomycetes</taxon>
        <taxon>Mortierellales</taxon>
        <taxon>Mortierellaceae</taxon>
        <taxon>Linnemannia</taxon>
    </lineage>
</organism>
<comment type="caution">
    <text evidence="2">The sequence shown here is derived from an EMBL/GenBank/DDBJ whole genome shotgun (WGS) entry which is preliminary data.</text>
</comment>
<feature type="region of interest" description="Disordered" evidence="1">
    <location>
        <begin position="183"/>
        <end position="224"/>
    </location>
</feature>
<dbReference type="InterPro" id="IPR032675">
    <property type="entry name" value="LRR_dom_sf"/>
</dbReference>
<dbReference type="AlphaFoldDB" id="A0AAD4DEK7"/>
<evidence type="ECO:0000256" key="1">
    <source>
        <dbReference type="SAM" id="MobiDB-lite"/>
    </source>
</evidence>
<evidence type="ECO:0000313" key="2">
    <source>
        <dbReference type="EMBL" id="KAG0276126.1"/>
    </source>
</evidence>
<accession>A0AAD4DEK7</accession>
<feature type="compositionally biased region" description="Low complexity" evidence="1">
    <location>
        <begin position="200"/>
        <end position="212"/>
    </location>
</feature>
<protein>
    <submittedName>
        <fullName evidence="2">Uncharacterized protein</fullName>
    </submittedName>
</protein>
<sequence>IPTSAEMALMIPEIILMIGSFLPLFQTRFEEGRHMVPFGVLARNIKHVRILSLLDMKHRKHASLCEVIKKYSHIERLEIHDAVFSVRKLIGSKNHAMGHLKLSGSCARMPPFLLIFVERQVHLKTLELMRFQFTVSDWKRIITNKPHLRKLVIGQQCEFLDYKRFEEEDAIIAEENIDKKVDVKEDNSRQTQAQNTMAMEGRSSSSTNGEGTNTKRKNDDGNIDVRVKDVNMARPNAKDVGELPVAHLVLRDNRLLLPFQQVILKACPHLDQLEICYSQKADGGKVAALVKLRRLTLRSTRQTCTLAMIEDMSMSVEELILFTKQSDLQMTSATKDRADTLKRLDLDLD</sequence>
<keyword evidence="3" id="KW-1185">Reference proteome</keyword>
<dbReference type="EMBL" id="JAAAIL010000401">
    <property type="protein sequence ID" value="KAG0276126.1"/>
    <property type="molecule type" value="Genomic_DNA"/>
</dbReference>
<dbReference type="SUPFAM" id="SSF52047">
    <property type="entry name" value="RNI-like"/>
    <property type="match status" value="1"/>
</dbReference>
<name>A0AAD4DEK7_9FUNG</name>
<reference evidence="2" key="1">
    <citation type="journal article" date="2020" name="Fungal Divers.">
        <title>Resolving the Mortierellaceae phylogeny through synthesis of multi-gene phylogenetics and phylogenomics.</title>
        <authorList>
            <person name="Vandepol N."/>
            <person name="Liber J."/>
            <person name="Desiro A."/>
            <person name="Na H."/>
            <person name="Kennedy M."/>
            <person name="Barry K."/>
            <person name="Grigoriev I.V."/>
            <person name="Miller A.N."/>
            <person name="O'Donnell K."/>
            <person name="Stajich J.E."/>
            <person name="Bonito G."/>
        </authorList>
    </citation>
    <scope>NUCLEOTIDE SEQUENCE</scope>
    <source>
        <strain evidence="2">NRRL 28262</strain>
    </source>
</reference>
<feature type="non-terminal residue" evidence="2">
    <location>
        <position position="349"/>
    </location>
</feature>
<dbReference type="Gene3D" id="3.80.10.10">
    <property type="entry name" value="Ribonuclease Inhibitor"/>
    <property type="match status" value="1"/>
</dbReference>